<evidence type="ECO:0000313" key="5">
    <source>
        <dbReference type="Proteomes" id="UP000887564"/>
    </source>
</evidence>
<evidence type="ECO:0000256" key="3">
    <source>
        <dbReference type="ARBA" id="ARBA00022989"/>
    </source>
</evidence>
<organism evidence="5 6">
    <name type="scientific">Parascaris equorum</name>
    <name type="common">Equine roundworm</name>
    <dbReference type="NCBI Taxonomy" id="6256"/>
    <lineage>
        <taxon>Eukaryota</taxon>
        <taxon>Metazoa</taxon>
        <taxon>Ecdysozoa</taxon>
        <taxon>Nematoda</taxon>
        <taxon>Chromadorea</taxon>
        <taxon>Rhabditida</taxon>
        <taxon>Spirurina</taxon>
        <taxon>Ascaridomorpha</taxon>
        <taxon>Ascaridoidea</taxon>
        <taxon>Ascarididae</taxon>
        <taxon>Parascaris</taxon>
    </lineage>
</organism>
<dbReference type="PANTHER" id="PTHR10924">
    <property type="entry name" value="MAJOR FACILITATOR SUPERFAMILY PROTEIN-RELATED"/>
    <property type="match status" value="1"/>
</dbReference>
<dbReference type="Proteomes" id="UP000887564">
    <property type="component" value="Unplaced"/>
</dbReference>
<dbReference type="AlphaFoldDB" id="A0A914RBF2"/>
<keyword evidence="3" id="KW-1133">Transmembrane helix</keyword>
<evidence type="ECO:0000313" key="6">
    <source>
        <dbReference type="WBParaSite" id="PEQ_0000204501-mRNA-1"/>
    </source>
</evidence>
<evidence type="ECO:0000256" key="2">
    <source>
        <dbReference type="ARBA" id="ARBA00022692"/>
    </source>
</evidence>
<comment type="subcellular location">
    <subcellularLocation>
        <location evidence="1">Membrane</location>
        <topology evidence="1">Multi-pass membrane protein</topology>
    </subcellularLocation>
</comment>
<dbReference type="WBParaSite" id="PEQ_0000204501-mRNA-1">
    <property type="protein sequence ID" value="PEQ_0000204501-mRNA-1"/>
    <property type="gene ID" value="PEQ_0000204501"/>
</dbReference>
<name>A0A914RBF2_PAREQ</name>
<keyword evidence="5" id="KW-1185">Reference proteome</keyword>
<keyword evidence="2" id="KW-0812">Transmembrane</keyword>
<evidence type="ECO:0000256" key="1">
    <source>
        <dbReference type="ARBA" id="ARBA00004141"/>
    </source>
</evidence>
<reference evidence="6" key="1">
    <citation type="submission" date="2022-11" db="UniProtKB">
        <authorList>
            <consortium name="WormBaseParasite"/>
        </authorList>
    </citation>
    <scope>IDENTIFICATION</scope>
</reference>
<dbReference type="PANTHER" id="PTHR10924:SF6">
    <property type="entry name" value="SOLUTE CARRIER FAMILY 49 MEMBER A3"/>
    <property type="match status" value="1"/>
</dbReference>
<dbReference type="GO" id="GO:0016020">
    <property type="term" value="C:membrane"/>
    <property type="evidence" value="ECO:0007669"/>
    <property type="project" value="UniProtKB-SubCell"/>
</dbReference>
<proteinExistence type="predicted"/>
<protein>
    <submittedName>
        <fullName evidence="6">Uncharacterized protein</fullName>
    </submittedName>
</protein>
<keyword evidence="4" id="KW-0472">Membrane</keyword>
<sequence>MKVSMSLAVVMGLTFLQLTLHPNLGIFIGATSLLFGTLGLATYPVGLEMSAECTFPVSETTSTGLIVLSGQVQSIVYVALMEMTSRPLQPSYMHLQVCTTGEENEQVLPKDNTHAAIVVNAV</sequence>
<evidence type="ECO:0000256" key="4">
    <source>
        <dbReference type="ARBA" id="ARBA00023136"/>
    </source>
</evidence>
<accession>A0A914RBF2</accession>
<dbReference type="InterPro" id="IPR049680">
    <property type="entry name" value="FLVCR1-2_SLC49-like"/>
</dbReference>